<evidence type="ECO:0000313" key="13">
    <source>
        <dbReference type="EMBL" id="NWI14412.1"/>
    </source>
</evidence>
<dbReference type="Pfam" id="PF00530">
    <property type="entry name" value="SRCR"/>
    <property type="match status" value="2"/>
</dbReference>
<feature type="disulfide bond" evidence="11">
    <location>
        <begin position="17"/>
        <end position="81"/>
    </location>
</feature>
<protein>
    <recommendedName>
        <fullName evidence="10">Soluble scavenger receptor cysteine-rich domain-containing protein SSC5D</fullName>
    </recommendedName>
</protein>
<evidence type="ECO:0000256" key="3">
    <source>
        <dbReference type="ARBA" id="ARBA00022729"/>
    </source>
</evidence>
<keyword evidence="5 11" id="KW-1015">Disulfide bond</keyword>
<proteinExistence type="predicted"/>
<dbReference type="PANTHER" id="PTHR48071:SF15">
    <property type="entry name" value="SRCR DOMAIN-CONTAINING PROTEIN"/>
    <property type="match status" value="1"/>
</dbReference>
<feature type="disulfide bond" evidence="11">
    <location>
        <begin position="30"/>
        <end position="91"/>
    </location>
</feature>
<dbReference type="FunFam" id="3.10.250.10:FF:000007">
    <property type="entry name" value="Soluble scavenger receptor cysteine-rich domain-containing protein SSC5D"/>
    <property type="match status" value="1"/>
</dbReference>
<feature type="non-terminal residue" evidence="13">
    <location>
        <position position="166"/>
    </location>
</feature>
<evidence type="ECO:0000256" key="10">
    <source>
        <dbReference type="ARBA" id="ARBA00069168"/>
    </source>
</evidence>
<feature type="disulfide bond" evidence="11">
    <location>
        <begin position="61"/>
        <end position="71"/>
    </location>
</feature>
<evidence type="ECO:0000256" key="7">
    <source>
        <dbReference type="ARBA" id="ARBA00023180"/>
    </source>
</evidence>
<feature type="non-terminal residue" evidence="13">
    <location>
        <position position="1"/>
    </location>
</feature>
<evidence type="ECO:0000256" key="2">
    <source>
        <dbReference type="ARBA" id="ARBA00022525"/>
    </source>
</evidence>
<evidence type="ECO:0000256" key="1">
    <source>
        <dbReference type="ARBA" id="ARBA00004613"/>
    </source>
</evidence>
<dbReference type="SMART" id="SM00202">
    <property type="entry name" value="SR"/>
    <property type="match status" value="2"/>
</dbReference>
<dbReference type="InterPro" id="IPR036772">
    <property type="entry name" value="SRCR-like_dom_sf"/>
</dbReference>
<evidence type="ECO:0000256" key="6">
    <source>
        <dbReference type="ARBA" id="ARBA00023170"/>
    </source>
</evidence>
<gene>
    <name evidence="13" type="primary">Dmbt1_10</name>
    <name evidence="13" type="ORF">CRYSOU_R11851</name>
</gene>
<comment type="subcellular location">
    <subcellularLocation>
        <location evidence="1">Secreted</location>
    </subcellularLocation>
</comment>
<dbReference type="Proteomes" id="UP000545332">
    <property type="component" value="Unassembled WGS sequence"/>
</dbReference>
<keyword evidence="2" id="KW-0964">Secreted</keyword>
<organism evidence="13 14">
    <name type="scientific">Crypturellus soui</name>
    <dbReference type="NCBI Taxonomy" id="458187"/>
    <lineage>
        <taxon>Eukaryota</taxon>
        <taxon>Metazoa</taxon>
        <taxon>Chordata</taxon>
        <taxon>Craniata</taxon>
        <taxon>Vertebrata</taxon>
        <taxon>Euteleostomi</taxon>
        <taxon>Archelosauria</taxon>
        <taxon>Archosauria</taxon>
        <taxon>Dinosauria</taxon>
        <taxon>Saurischia</taxon>
        <taxon>Theropoda</taxon>
        <taxon>Coelurosauria</taxon>
        <taxon>Aves</taxon>
        <taxon>Palaeognathae</taxon>
        <taxon>Tinamiformes</taxon>
        <taxon>Tinamidae</taxon>
        <taxon>Crypturellus</taxon>
    </lineage>
</organism>
<evidence type="ECO:0000256" key="4">
    <source>
        <dbReference type="ARBA" id="ARBA00022737"/>
    </source>
</evidence>
<sequence>CLGRLELFHNGSWGTVCDDGFDLRDAAVACRQLGCGDVISIHDSALFGEGTGPVLLDELACTGDEESLTQCPHQGLGVHNCRHKEDAGIVCAGASLQRPLHKSRSMWRRDHSSPSASPDMTLRLVDGDGPCLGRLELFHNGRWGTVCDDSFDLRDAAVACRQLGCG</sequence>
<evidence type="ECO:0000256" key="9">
    <source>
        <dbReference type="ARBA" id="ARBA00064153"/>
    </source>
</evidence>
<name>A0A7K4KE12_9AVES</name>
<dbReference type="PRINTS" id="PR00258">
    <property type="entry name" value="SPERACTRCPTR"/>
</dbReference>
<feature type="domain" description="SRCR" evidence="12">
    <location>
        <begin position="1"/>
        <end position="92"/>
    </location>
</feature>
<comment type="function">
    <text evidence="8">Binds to extracellular matrix proteins. Binds to pathogen-associated molecular patterns (PAMPs) present on the cell walls of Gram-positive and Gram-negative bacteria and fungi, behaving as a pattern recognition receptor (PRR). Induces bacterial and fungal aggregation and subsequent inhibition of PAMP-induced cytokine release. Does not possess intrinsic bactericidal activity. May play a role in the innate defense and homeostasis of certain epithelial surfaces.</text>
</comment>
<keyword evidence="4" id="KW-0677">Repeat</keyword>
<dbReference type="AlphaFoldDB" id="A0A7K4KE12"/>
<evidence type="ECO:0000256" key="5">
    <source>
        <dbReference type="ARBA" id="ARBA00023157"/>
    </source>
</evidence>
<keyword evidence="14" id="KW-1185">Reference proteome</keyword>
<reference evidence="13 14" key="1">
    <citation type="submission" date="2019-09" db="EMBL/GenBank/DDBJ databases">
        <title>Bird 10,000 Genomes (B10K) Project - Family phase.</title>
        <authorList>
            <person name="Zhang G."/>
        </authorList>
    </citation>
    <scope>NUCLEOTIDE SEQUENCE [LARGE SCALE GENOMIC DNA]</scope>
    <source>
        <strain evidence="13">B10K-MSB-42743</strain>
        <tissue evidence="13">Heart</tissue>
    </source>
</reference>
<accession>A0A7K4KE12</accession>
<evidence type="ECO:0000259" key="12">
    <source>
        <dbReference type="PROSITE" id="PS50287"/>
    </source>
</evidence>
<feature type="domain" description="SRCR" evidence="12">
    <location>
        <begin position="122"/>
        <end position="166"/>
    </location>
</feature>
<keyword evidence="7" id="KW-0325">Glycoprotein</keyword>
<dbReference type="Gene3D" id="3.10.250.10">
    <property type="entry name" value="SRCR-like domain"/>
    <property type="match status" value="2"/>
</dbReference>
<dbReference type="InterPro" id="IPR001190">
    <property type="entry name" value="SRCR"/>
</dbReference>
<dbReference type="SUPFAM" id="SSF56487">
    <property type="entry name" value="SRCR-like"/>
    <property type="match status" value="2"/>
</dbReference>
<dbReference type="PROSITE" id="PS00420">
    <property type="entry name" value="SRCR_1"/>
    <property type="match status" value="1"/>
</dbReference>
<dbReference type="GO" id="GO:0004252">
    <property type="term" value="F:serine-type endopeptidase activity"/>
    <property type="evidence" value="ECO:0007669"/>
    <property type="project" value="TreeGrafter"/>
</dbReference>
<comment type="caution">
    <text evidence="11">Lacks conserved residue(s) required for the propagation of feature annotation.</text>
</comment>
<dbReference type="GO" id="GO:0005886">
    <property type="term" value="C:plasma membrane"/>
    <property type="evidence" value="ECO:0007669"/>
    <property type="project" value="TreeGrafter"/>
</dbReference>
<dbReference type="GO" id="GO:0031638">
    <property type="term" value="P:zymogen activation"/>
    <property type="evidence" value="ECO:0007669"/>
    <property type="project" value="TreeGrafter"/>
</dbReference>
<keyword evidence="6" id="KW-0675">Receptor</keyword>
<evidence type="ECO:0000256" key="11">
    <source>
        <dbReference type="PROSITE-ProRule" id="PRU00196"/>
    </source>
</evidence>
<dbReference type="EMBL" id="VWPX01009703">
    <property type="protein sequence ID" value="NWI14412.1"/>
    <property type="molecule type" value="Genomic_DNA"/>
</dbReference>
<evidence type="ECO:0000256" key="8">
    <source>
        <dbReference type="ARBA" id="ARBA00058074"/>
    </source>
</evidence>
<keyword evidence="3" id="KW-0732">Signal</keyword>
<comment type="caution">
    <text evidence="13">The sequence shown here is derived from an EMBL/GenBank/DDBJ whole genome shotgun (WGS) entry which is preliminary data.</text>
</comment>
<dbReference type="PROSITE" id="PS50287">
    <property type="entry name" value="SRCR_2"/>
    <property type="match status" value="2"/>
</dbReference>
<comment type="subunit">
    <text evidence="9">Interacts with LGALS1 and laminin.</text>
</comment>
<evidence type="ECO:0000313" key="14">
    <source>
        <dbReference type="Proteomes" id="UP000545332"/>
    </source>
</evidence>
<dbReference type="PANTHER" id="PTHR48071">
    <property type="entry name" value="SRCR DOMAIN-CONTAINING PROTEIN"/>
    <property type="match status" value="1"/>
</dbReference>
<dbReference type="OrthoDB" id="536948at2759"/>